<feature type="transmembrane region" description="Helical" evidence="1">
    <location>
        <begin position="41"/>
        <end position="62"/>
    </location>
</feature>
<keyword evidence="3" id="KW-1185">Reference proteome</keyword>
<name>A0A316TVM7_9BACT</name>
<sequence length="107" mass="12313">MISKVINSRYLQYMVPNKKNRSEINIDEDSLTDEPSIAHRFFYSVYAIILGIVLVQVIFFIFNPTGSVILLFDNILFLAFLAVCAILGWFSGVNFIARLKNEIGKFW</sequence>
<dbReference type="EMBL" id="QGGB01000004">
    <property type="protein sequence ID" value="PWN07185.1"/>
    <property type="molecule type" value="Genomic_DNA"/>
</dbReference>
<organism evidence="2 3">
    <name type="scientific">Rhodohalobacter mucosus</name>
    <dbReference type="NCBI Taxonomy" id="2079485"/>
    <lineage>
        <taxon>Bacteria</taxon>
        <taxon>Pseudomonadati</taxon>
        <taxon>Balneolota</taxon>
        <taxon>Balneolia</taxon>
        <taxon>Balneolales</taxon>
        <taxon>Balneolaceae</taxon>
        <taxon>Rhodohalobacter</taxon>
    </lineage>
</organism>
<keyword evidence="1" id="KW-1133">Transmembrane helix</keyword>
<evidence type="ECO:0000256" key="1">
    <source>
        <dbReference type="SAM" id="Phobius"/>
    </source>
</evidence>
<keyword evidence="1" id="KW-0812">Transmembrane</keyword>
<feature type="transmembrane region" description="Helical" evidence="1">
    <location>
        <begin position="74"/>
        <end position="97"/>
    </location>
</feature>
<evidence type="ECO:0000313" key="2">
    <source>
        <dbReference type="EMBL" id="PWN07185.1"/>
    </source>
</evidence>
<dbReference type="Proteomes" id="UP000245533">
    <property type="component" value="Unassembled WGS sequence"/>
</dbReference>
<proteinExistence type="predicted"/>
<keyword evidence="1" id="KW-0472">Membrane</keyword>
<reference evidence="2 3" key="1">
    <citation type="submission" date="2018-05" db="EMBL/GenBank/DDBJ databases">
        <title>Rhodohalobacter halophilus gen. nov., sp. nov., a moderately halophilic member of the family Balneolaceae.</title>
        <authorList>
            <person name="Liu Z.-W."/>
        </authorList>
    </citation>
    <scope>NUCLEOTIDE SEQUENCE [LARGE SCALE GENOMIC DNA]</scope>
    <source>
        <strain evidence="2 3">8A47</strain>
    </source>
</reference>
<evidence type="ECO:0000313" key="3">
    <source>
        <dbReference type="Proteomes" id="UP000245533"/>
    </source>
</evidence>
<gene>
    <name evidence="2" type="ORF">DDZ15_05130</name>
</gene>
<dbReference type="AlphaFoldDB" id="A0A316TVM7"/>
<comment type="caution">
    <text evidence="2">The sequence shown here is derived from an EMBL/GenBank/DDBJ whole genome shotgun (WGS) entry which is preliminary data.</text>
</comment>
<accession>A0A316TVM7</accession>
<protein>
    <submittedName>
        <fullName evidence="2">Uncharacterized protein</fullName>
    </submittedName>
</protein>